<sequence length="166" mass="18278">KDEPAIDWGRLATAVDTLVLLMGVNTLPEIVDKLIGGGRLAETPVAVIQSGTTPDQRTVTGTLADIVRRVQEAKLQPPAITVVGEVVRLRETLAWFEDRPLFGKRVLITRTRHQASALAHLLAEEGAVPIELPTIEIEARIDTKRMSAALQELVQDHYDWLVFTSV</sequence>
<gene>
    <name evidence="4" type="ORF">S01H1_83465</name>
</gene>
<accession>X0XQE4</accession>
<dbReference type="PANTHER" id="PTHR45790">
    <property type="entry name" value="SIROHEME SYNTHASE-RELATED"/>
    <property type="match status" value="1"/>
</dbReference>
<evidence type="ECO:0008006" key="5">
    <source>
        <dbReference type="Google" id="ProtNLM"/>
    </source>
</evidence>
<reference evidence="4" key="1">
    <citation type="journal article" date="2014" name="Front. Microbiol.">
        <title>High frequency of phylogenetically diverse reductive dehalogenase-homologous genes in deep subseafloor sedimentary metagenomes.</title>
        <authorList>
            <person name="Kawai M."/>
            <person name="Futagami T."/>
            <person name="Toyoda A."/>
            <person name="Takaki Y."/>
            <person name="Nishi S."/>
            <person name="Hori S."/>
            <person name="Arai W."/>
            <person name="Tsubouchi T."/>
            <person name="Morono Y."/>
            <person name="Uchiyama I."/>
            <person name="Ito T."/>
            <person name="Fujiyama A."/>
            <person name="Inagaki F."/>
            <person name="Takami H."/>
        </authorList>
    </citation>
    <scope>NUCLEOTIDE SEQUENCE</scope>
    <source>
        <strain evidence="4">Expedition CK06-06</strain>
    </source>
</reference>
<dbReference type="SUPFAM" id="SSF69618">
    <property type="entry name" value="HemD-like"/>
    <property type="match status" value="1"/>
</dbReference>
<evidence type="ECO:0000313" key="4">
    <source>
        <dbReference type="EMBL" id="GAG45414.1"/>
    </source>
</evidence>
<dbReference type="PANTHER" id="PTHR45790:SF3">
    <property type="entry name" value="S-ADENOSYL-L-METHIONINE-DEPENDENT UROPORPHYRINOGEN III METHYLTRANSFERASE, CHLOROPLASTIC"/>
    <property type="match status" value="1"/>
</dbReference>
<feature type="non-terminal residue" evidence="4">
    <location>
        <position position="1"/>
    </location>
</feature>
<proteinExistence type="predicted"/>
<dbReference type="SUPFAM" id="SSF53790">
    <property type="entry name" value="Tetrapyrrole methylase"/>
    <property type="match status" value="1"/>
</dbReference>
<name>X0XQE4_9ZZZZ</name>
<dbReference type="GO" id="GO:0019354">
    <property type="term" value="P:siroheme biosynthetic process"/>
    <property type="evidence" value="ECO:0007669"/>
    <property type="project" value="TreeGrafter"/>
</dbReference>
<dbReference type="InterPro" id="IPR050161">
    <property type="entry name" value="Siro_Cobalamin_biosynth"/>
</dbReference>
<dbReference type="EMBL" id="BARS01056748">
    <property type="protein sequence ID" value="GAG45414.1"/>
    <property type="molecule type" value="Genomic_DNA"/>
</dbReference>
<comment type="caution">
    <text evidence="4">The sequence shown here is derived from an EMBL/GenBank/DDBJ whole genome shotgun (WGS) entry which is preliminary data.</text>
</comment>
<protein>
    <recommendedName>
        <fullName evidence="5">Tetrapyrrole methylase domain-containing protein</fullName>
    </recommendedName>
</protein>
<evidence type="ECO:0000256" key="1">
    <source>
        <dbReference type="ARBA" id="ARBA00023244"/>
    </source>
</evidence>
<dbReference type="GO" id="GO:0004851">
    <property type="term" value="F:uroporphyrin-III C-methyltransferase activity"/>
    <property type="evidence" value="ECO:0007669"/>
    <property type="project" value="TreeGrafter"/>
</dbReference>
<dbReference type="Gene3D" id="3.30.950.10">
    <property type="entry name" value="Methyltransferase, Cobalt-precorrin-4 Transmethylase, Domain 2"/>
    <property type="match status" value="1"/>
</dbReference>
<evidence type="ECO:0000259" key="3">
    <source>
        <dbReference type="Pfam" id="PF02602"/>
    </source>
</evidence>
<dbReference type="Pfam" id="PF02602">
    <property type="entry name" value="HEM4"/>
    <property type="match status" value="1"/>
</dbReference>
<evidence type="ECO:0000259" key="2">
    <source>
        <dbReference type="Pfam" id="PF00590"/>
    </source>
</evidence>
<dbReference type="GO" id="GO:0004852">
    <property type="term" value="F:uroporphyrinogen-III synthase activity"/>
    <property type="evidence" value="ECO:0007669"/>
    <property type="project" value="InterPro"/>
</dbReference>
<feature type="non-terminal residue" evidence="4">
    <location>
        <position position="166"/>
    </location>
</feature>
<dbReference type="Gene3D" id="3.40.50.10090">
    <property type="match status" value="1"/>
</dbReference>
<organism evidence="4">
    <name type="scientific">marine sediment metagenome</name>
    <dbReference type="NCBI Taxonomy" id="412755"/>
    <lineage>
        <taxon>unclassified sequences</taxon>
        <taxon>metagenomes</taxon>
        <taxon>ecological metagenomes</taxon>
    </lineage>
</organism>
<feature type="domain" description="Tetrapyrrole biosynthesis uroporphyrinogen III synthase" evidence="3">
    <location>
        <begin position="117"/>
        <end position="165"/>
    </location>
</feature>
<dbReference type="InterPro" id="IPR003754">
    <property type="entry name" value="4pyrrol_synth_uPrphyn_synth"/>
</dbReference>
<keyword evidence="1" id="KW-0627">Porphyrin biosynthesis</keyword>
<dbReference type="InterPro" id="IPR035996">
    <property type="entry name" value="4pyrrol_Methylase_sf"/>
</dbReference>
<feature type="domain" description="Tetrapyrrole methylase" evidence="2">
    <location>
        <begin position="7"/>
        <end position="66"/>
    </location>
</feature>
<dbReference type="InterPro" id="IPR036108">
    <property type="entry name" value="4pyrrol_syn_uPrphyn_synt_sf"/>
</dbReference>
<dbReference type="AlphaFoldDB" id="X0XQE4"/>
<dbReference type="InterPro" id="IPR000878">
    <property type="entry name" value="4pyrrol_Mease"/>
</dbReference>
<dbReference type="InterPro" id="IPR014776">
    <property type="entry name" value="4pyrrole_Mease_sub2"/>
</dbReference>
<dbReference type="Pfam" id="PF00590">
    <property type="entry name" value="TP_methylase"/>
    <property type="match status" value="1"/>
</dbReference>